<evidence type="ECO:0000313" key="2">
    <source>
        <dbReference type="Proteomes" id="UP000006180"/>
    </source>
</evidence>
<dbReference type="KEGG" id="sfd:USDA257_c39340"/>
<name>I3X9C2_SINF2</name>
<accession>I3X9C2</accession>
<dbReference type="HOGENOM" id="CLU_2865423_0_0_5"/>
<dbReference type="AlphaFoldDB" id="I3X9C2"/>
<protein>
    <submittedName>
        <fullName evidence="1">Uncharacterized protein</fullName>
    </submittedName>
</protein>
<dbReference type="EMBL" id="CP003563">
    <property type="protein sequence ID" value="AFL52478.1"/>
    <property type="molecule type" value="Genomic_DNA"/>
</dbReference>
<gene>
    <name evidence="1" type="ORF">USDA257_c39340</name>
</gene>
<evidence type="ECO:0000313" key="1">
    <source>
        <dbReference type="EMBL" id="AFL52478.1"/>
    </source>
</evidence>
<reference evidence="1 2" key="1">
    <citation type="journal article" date="2012" name="J. Bacteriol.">
        <title>Complete genome sequence of the broad-host-range strain Sinorhizobium fredii USDA257.</title>
        <authorList>
            <person name="Schuldes J."/>
            <person name="Rodriguez Orbegoso M."/>
            <person name="Schmeisser C."/>
            <person name="Krishnan H.B."/>
            <person name="Daniel R."/>
            <person name="Streit W.R."/>
        </authorList>
    </citation>
    <scope>NUCLEOTIDE SEQUENCE [LARGE SCALE GENOMIC DNA]</scope>
    <source>
        <strain evidence="1 2">USDA 257</strain>
    </source>
</reference>
<dbReference type="STRING" id="1185652.USDA257_c39340"/>
<dbReference type="Proteomes" id="UP000006180">
    <property type="component" value="Chromosome"/>
</dbReference>
<organism evidence="1 2">
    <name type="scientific">Sinorhizobium fredii (strain USDA 257)</name>
    <dbReference type="NCBI Taxonomy" id="1185652"/>
    <lineage>
        <taxon>Bacteria</taxon>
        <taxon>Pseudomonadati</taxon>
        <taxon>Pseudomonadota</taxon>
        <taxon>Alphaproteobacteria</taxon>
        <taxon>Hyphomicrobiales</taxon>
        <taxon>Rhizobiaceae</taxon>
        <taxon>Sinorhizobium/Ensifer group</taxon>
        <taxon>Sinorhizobium</taxon>
    </lineage>
</organism>
<proteinExistence type="predicted"/>
<sequence>MKEARAKLFLISLAALRGEPTLIEIDAQVVVVMSAVDLAEIICIPSIPTFDKGTRRPRRIVGNR</sequence>